<gene>
    <name evidence="3" type="ORF">WG622_19140</name>
</gene>
<evidence type="ECO:0000313" key="4">
    <source>
        <dbReference type="Proteomes" id="UP001368270"/>
    </source>
</evidence>
<dbReference type="Proteomes" id="UP001368270">
    <property type="component" value="Unassembled WGS sequence"/>
</dbReference>
<protein>
    <submittedName>
        <fullName evidence="3">TniQ family protein</fullName>
    </submittedName>
</protein>
<proteinExistence type="predicted"/>
<dbReference type="InterPro" id="IPR009492">
    <property type="entry name" value="TniQ"/>
</dbReference>
<feature type="region of interest" description="Disordered" evidence="1">
    <location>
        <begin position="265"/>
        <end position="292"/>
    </location>
</feature>
<feature type="domain" description="TniQ" evidence="2">
    <location>
        <begin position="24"/>
        <end position="138"/>
    </location>
</feature>
<feature type="compositionally biased region" description="Polar residues" evidence="1">
    <location>
        <begin position="274"/>
        <end position="292"/>
    </location>
</feature>
<reference evidence="3 4" key="1">
    <citation type="submission" date="2024-03" db="EMBL/GenBank/DDBJ databases">
        <title>Cognatishimia coralii sp. nov., a marine bacterium isolated from coral surrounding seawater.</title>
        <authorList>
            <person name="Liu X."/>
            <person name="Liu S."/>
            <person name="Sun H."/>
            <person name="Zhang Y."/>
        </authorList>
    </citation>
    <scope>NUCLEOTIDE SEQUENCE [LARGE SCALE GENOMIC DNA]</scope>
    <source>
        <strain evidence="3 4">D5M38</strain>
    </source>
</reference>
<dbReference type="Pfam" id="PF06527">
    <property type="entry name" value="TniQ"/>
    <property type="match status" value="1"/>
</dbReference>
<dbReference type="EMBL" id="JBBGAZ010000030">
    <property type="protein sequence ID" value="MEJ5220365.1"/>
    <property type="molecule type" value="Genomic_DNA"/>
</dbReference>
<name>A0ABU8QLS8_9RHOB</name>
<evidence type="ECO:0000313" key="3">
    <source>
        <dbReference type="EMBL" id="MEJ5220365.1"/>
    </source>
</evidence>
<dbReference type="RefSeq" id="WP_083545780.1">
    <property type="nucleotide sequence ID" value="NZ_JBBGAZ010000030.1"/>
</dbReference>
<comment type="caution">
    <text evidence="3">The sequence shown here is derived from an EMBL/GenBank/DDBJ whole genome shotgun (WGS) entry which is preliminary data.</text>
</comment>
<sequence length="329" mass="36400">MGEACLEHSAPTHRGVRVTVNPLPRRPPPVSDELLSSWIGRLARANHCSVEELCGYLGLGQGRVPEHAGDLGHVNWARLCPAVQQTRDEIAAMTLPDTTHHPAQCVSSDDFQSCANCSKQTSGLVLRHWRFAWSLTCENCGRPLVARHPADGLSNRLRVRAARGAALLKTAVAAADLRHMQRISHTLCLLQVLELVYSVPLTSRCQLERSIALAAVDVCSARPLLGVAILLRGNEQAFWDLRRAFPQRRRLIEKVRKLSMNLDMRLPRRRRQESSPVDRSARATSPKKTSAQALDAARQAISELGADADRQALLARADAIWKRQSCVSH</sequence>
<evidence type="ECO:0000256" key="1">
    <source>
        <dbReference type="SAM" id="MobiDB-lite"/>
    </source>
</evidence>
<evidence type="ECO:0000259" key="2">
    <source>
        <dbReference type="Pfam" id="PF06527"/>
    </source>
</evidence>
<accession>A0ABU8QLS8</accession>
<keyword evidence="4" id="KW-1185">Reference proteome</keyword>
<organism evidence="3 4">
    <name type="scientific">Cognatishimia coralii</name>
    <dbReference type="NCBI Taxonomy" id="3083254"/>
    <lineage>
        <taxon>Bacteria</taxon>
        <taxon>Pseudomonadati</taxon>
        <taxon>Pseudomonadota</taxon>
        <taxon>Alphaproteobacteria</taxon>
        <taxon>Rhodobacterales</taxon>
        <taxon>Paracoccaceae</taxon>
        <taxon>Cognatishimia</taxon>
    </lineage>
</organism>